<feature type="domain" description="L-asparaginase N-terminal" evidence="9">
    <location>
        <begin position="10"/>
        <end position="295"/>
    </location>
</feature>
<dbReference type="EMBL" id="KV417287">
    <property type="protein sequence ID" value="KZO95804.1"/>
    <property type="molecule type" value="Genomic_DNA"/>
</dbReference>
<sequence>MSRATTGESRILVIYTGGTIGMVLSGQGYTPEPNLLTESLRTQTRFHDPLGTSLFSNAESSSSFKSWAASRASSGSGTPRSAPTYLDVPLEGASEPTLLIRSSRPIVKDGLMNDNIAGTSPNGVPYYEKHIPSLITPSVHASGDARKRIRYAILEWQPLLDSSNMELSDWVRIATDIELNYYNFDAFVVLHGTDTMCYSSSALSFMLEDLGKTVILTGAQIPLSELRNDAVENLLGALSIAGHYIIPECCLYFNHRLYRGNRVSKVSSDDFDAFDSPNLHALVEVGINIEVNWSSVLRPMGSKAFRVQKEMCSNVASLRLFPGITGGIIRGFLAPPLQGVVLETFGAGNAPNRPDVLDALKEATTRGIVIVAISQCYKGAVSDSYQTGRALLDLGVIPGADMTPECALTKLAYLLAKNITVDQVRALIAIPLRGELTVPTDETTFSTTPNHTLDIMSSIMRLSSDRPKTLRRQQSTSAPVALTTTAEDQQAGDLAMLPFLAQLAVAKDDVATLDMCLRLEEDLSGSSSSQLPTTPLRQRRQAPGLVNQLDVASGRTLLHIAALNGSLACTQRLLTVGALVHLRDALDHTALYYAARRRHGAVVEELRKVGAHLYGADVDGGYAELAYRRARTAGDPEDLRTWQSAGFHASDMDIEL</sequence>
<evidence type="ECO:0000256" key="3">
    <source>
        <dbReference type="ARBA" id="ARBA00022801"/>
    </source>
</evidence>
<dbReference type="PROSITE" id="PS50297">
    <property type="entry name" value="ANK_REP_REGION"/>
    <property type="match status" value="1"/>
</dbReference>
<dbReference type="Gene3D" id="3.40.50.40">
    <property type="match status" value="1"/>
</dbReference>
<evidence type="ECO:0000313" key="11">
    <source>
        <dbReference type="EMBL" id="KZO95804.1"/>
    </source>
</evidence>
<dbReference type="InterPro" id="IPR036770">
    <property type="entry name" value="Ankyrin_rpt-contain_sf"/>
</dbReference>
<evidence type="ECO:0000259" key="9">
    <source>
        <dbReference type="Pfam" id="PF00710"/>
    </source>
</evidence>
<dbReference type="InterPro" id="IPR027474">
    <property type="entry name" value="L-asparaginase_N"/>
</dbReference>
<dbReference type="InterPro" id="IPR041725">
    <property type="entry name" value="L-asparaginase_I"/>
</dbReference>
<dbReference type="SMART" id="SM00870">
    <property type="entry name" value="Asparaginase"/>
    <property type="match status" value="1"/>
</dbReference>
<dbReference type="OrthoDB" id="542841at2759"/>
<feature type="repeat" description="ANK" evidence="6">
    <location>
        <begin position="553"/>
        <end position="585"/>
    </location>
</feature>
<gene>
    <name evidence="11" type="ORF">CALVIDRAFT_515590</name>
</gene>
<dbReference type="InterPro" id="IPR027475">
    <property type="entry name" value="Asparaginase/glutaminase_AS2"/>
</dbReference>
<dbReference type="PROSITE" id="PS51732">
    <property type="entry name" value="ASN_GLN_ASE_3"/>
    <property type="match status" value="1"/>
</dbReference>
<dbReference type="FunFam" id="3.40.50.40:FF:000001">
    <property type="entry name" value="L-asparaginase 1"/>
    <property type="match status" value="1"/>
</dbReference>
<evidence type="ECO:0000256" key="1">
    <source>
        <dbReference type="ARBA" id="ARBA00012920"/>
    </source>
</evidence>
<reference evidence="11 12" key="1">
    <citation type="journal article" date="2016" name="Mol. Biol. Evol.">
        <title>Comparative Genomics of Early-Diverging Mushroom-Forming Fungi Provides Insights into the Origins of Lignocellulose Decay Capabilities.</title>
        <authorList>
            <person name="Nagy L.G."/>
            <person name="Riley R."/>
            <person name="Tritt A."/>
            <person name="Adam C."/>
            <person name="Daum C."/>
            <person name="Floudas D."/>
            <person name="Sun H."/>
            <person name="Yadav J.S."/>
            <person name="Pangilinan J."/>
            <person name="Larsson K.H."/>
            <person name="Matsuura K."/>
            <person name="Barry K."/>
            <person name="Labutti K."/>
            <person name="Kuo R."/>
            <person name="Ohm R.A."/>
            <person name="Bhattacharya S.S."/>
            <person name="Shirouzu T."/>
            <person name="Yoshinaga Y."/>
            <person name="Martin F.M."/>
            <person name="Grigoriev I.V."/>
            <person name="Hibbett D.S."/>
        </authorList>
    </citation>
    <scope>NUCLEOTIDE SEQUENCE [LARGE SCALE GENOMIC DNA]</scope>
    <source>
        <strain evidence="11 12">TUFC12733</strain>
    </source>
</reference>
<evidence type="ECO:0000313" key="12">
    <source>
        <dbReference type="Proteomes" id="UP000076738"/>
    </source>
</evidence>
<feature type="active site" evidence="7">
    <location>
        <position position="19"/>
    </location>
</feature>
<dbReference type="InterPro" id="IPR006033">
    <property type="entry name" value="AsnA_fam"/>
</dbReference>
<dbReference type="SFLD" id="SFLDS00057">
    <property type="entry name" value="Glutaminase/Asparaginase"/>
    <property type="match status" value="1"/>
</dbReference>
<evidence type="ECO:0000256" key="4">
    <source>
        <dbReference type="ARBA" id="ARBA00023043"/>
    </source>
</evidence>
<dbReference type="PROSITE" id="PS00917">
    <property type="entry name" value="ASN_GLN_ASE_2"/>
    <property type="match status" value="1"/>
</dbReference>
<dbReference type="InterPro" id="IPR036152">
    <property type="entry name" value="Asp/glu_Ase-like_sf"/>
</dbReference>
<dbReference type="Gene3D" id="3.40.50.1170">
    <property type="entry name" value="L-asparaginase, N-terminal domain"/>
    <property type="match status" value="1"/>
</dbReference>
<dbReference type="SUPFAM" id="SSF48403">
    <property type="entry name" value="Ankyrin repeat"/>
    <property type="match status" value="1"/>
</dbReference>
<dbReference type="FunFam" id="3.40.50.1170:FF:000003">
    <property type="entry name" value="60 kDa lysophospholipase"/>
    <property type="match status" value="1"/>
</dbReference>
<dbReference type="Pfam" id="PF00710">
    <property type="entry name" value="Asparaginase"/>
    <property type="match status" value="1"/>
</dbReference>
<dbReference type="SMART" id="SM00248">
    <property type="entry name" value="ANK"/>
    <property type="match status" value="2"/>
</dbReference>
<dbReference type="GO" id="GO:0006528">
    <property type="term" value="P:asparagine metabolic process"/>
    <property type="evidence" value="ECO:0007669"/>
    <property type="project" value="UniProtKB-ARBA"/>
</dbReference>
<comment type="similarity">
    <text evidence="5">In the N-terminal section; belongs to the asparaginase 1 family.</text>
</comment>
<dbReference type="STRING" id="1330018.A0A167LL98"/>
<dbReference type="PIRSF" id="PIRSF001220">
    <property type="entry name" value="L-ASNase_gatD"/>
    <property type="match status" value="1"/>
</dbReference>
<dbReference type="PANTHER" id="PTHR11707">
    <property type="entry name" value="L-ASPARAGINASE"/>
    <property type="match status" value="1"/>
</dbReference>
<dbReference type="Pfam" id="PF12796">
    <property type="entry name" value="Ank_2"/>
    <property type="match status" value="1"/>
</dbReference>
<dbReference type="SUPFAM" id="SSF53774">
    <property type="entry name" value="Glutaminase/Asparaginase"/>
    <property type="match status" value="1"/>
</dbReference>
<evidence type="ECO:0000259" key="10">
    <source>
        <dbReference type="Pfam" id="PF17763"/>
    </source>
</evidence>
<dbReference type="PRINTS" id="PR00139">
    <property type="entry name" value="ASNGLNASE"/>
</dbReference>
<dbReference type="Proteomes" id="UP000076738">
    <property type="component" value="Unassembled WGS sequence"/>
</dbReference>
<organism evidence="11 12">
    <name type="scientific">Calocera viscosa (strain TUFC12733)</name>
    <dbReference type="NCBI Taxonomy" id="1330018"/>
    <lineage>
        <taxon>Eukaryota</taxon>
        <taxon>Fungi</taxon>
        <taxon>Dikarya</taxon>
        <taxon>Basidiomycota</taxon>
        <taxon>Agaricomycotina</taxon>
        <taxon>Dacrymycetes</taxon>
        <taxon>Dacrymycetales</taxon>
        <taxon>Dacrymycetaceae</taxon>
        <taxon>Calocera</taxon>
    </lineage>
</organism>
<evidence type="ECO:0000256" key="2">
    <source>
        <dbReference type="ARBA" id="ARBA00022737"/>
    </source>
</evidence>
<dbReference type="CDD" id="cd08963">
    <property type="entry name" value="L-asparaginase_I"/>
    <property type="match status" value="1"/>
</dbReference>
<feature type="domain" description="Asparaginase/glutaminase C-terminal" evidence="10">
    <location>
        <begin position="314"/>
        <end position="427"/>
    </location>
</feature>
<keyword evidence="4 6" id="KW-0040">ANK repeat</keyword>
<evidence type="ECO:0000256" key="7">
    <source>
        <dbReference type="PROSITE-ProRule" id="PRU10099"/>
    </source>
</evidence>
<accession>A0A167LL98</accession>
<protein>
    <recommendedName>
        <fullName evidence="1">asparaginase</fullName>
        <ecNumber evidence="1">3.5.1.1</ecNumber>
    </recommendedName>
</protein>
<evidence type="ECO:0000256" key="6">
    <source>
        <dbReference type="PROSITE-ProRule" id="PRU00023"/>
    </source>
</evidence>
<dbReference type="InterPro" id="IPR002110">
    <property type="entry name" value="Ankyrin_rpt"/>
</dbReference>
<name>A0A167LL98_CALVF</name>
<evidence type="ECO:0000256" key="8">
    <source>
        <dbReference type="PROSITE-ProRule" id="PRU10100"/>
    </source>
</evidence>
<proteinExistence type="inferred from homology"/>
<dbReference type="PIRSF" id="PIRSF500176">
    <property type="entry name" value="L_ASNase"/>
    <property type="match status" value="1"/>
</dbReference>
<dbReference type="AlphaFoldDB" id="A0A167LL98"/>
<dbReference type="PROSITE" id="PS50088">
    <property type="entry name" value="ANK_REPEAT"/>
    <property type="match status" value="1"/>
</dbReference>
<dbReference type="EC" id="3.5.1.1" evidence="1"/>
<dbReference type="InterPro" id="IPR040919">
    <property type="entry name" value="Asparaginase_C"/>
</dbReference>
<feature type="active site" evidence="8">
    <location>
        <position position="193"/>
    </location>
</feature>
<dbReference type="InterPro" id="IPR027473">
    <property type="entry name" value="L-asparaginase_C"/>
</dbReference>
<evidence type="ECO:0000256" key="5">
    <source>
        <dbReference type="ARBA" id="ARBA00061199"/>
    </source>
</evidence>
<dbReference type="Pfam" id="PF17763">
    <property type="entry name" value="Asparaginase_C"/>
    <property type="match status" value="1"/>
</dbReference>
<keyword evidence="3" id="KW-0378">Hydrolase</keyword>
<dbReference type="Gene3D" id="1.25.40.20">
    <property type="entry name" value="Ankyrin repeat-containing domain"/>
    <property type="match status" value="1"/>
</dbReference>
<dbReference type="NCBIfam" id="TIGR00519">
    <property type="entry name" value="asnASE_I"/>
    <property type="match status" value="1"/>
</dbReference>
<keyword evidence="12" id="KW-1185">Reference proteome</keyword>
<dbReference type="InterPro" id="IPR037152">
    <property type="entry name" value="L-asparaginase_N_sf"/>
</dbReference>
<dbReference type="InterPro" id="IPR006034">
    <property type="entry name" value="Asparaginase/glutaminase-like"/>
</dbReference>
<dbReference type="PANTHER" id="PTHR11707:SF28">
    <property type="entry name" value="60 KDA LYSOPHOSPHOLIPASE"/>
    <property type="match status" value="1"/>
</dbReference>
<dbReference type="InterPro" id="IPR020827">
    <property type="entry name" value="Asparaginase/glutaminase_AS1"/>
</dbReference>
<dbReference type="PROSITE" id="PS00144">
    <property type="entry name" value="ASN_GLN_ASE_1"/>
    <property type="match status" value="1"/>
</dbReference>
<dbReference type="GO" id="GO:0004067">
    <property type="term" value="F:asparaginase activity"/>
    <property type="evidence" value="ECO:0007669"/>
    <property type="project" value="UniProtKB-UniRule"/>
</dbReference>
<keyword evidence="2" id="KW-0677">Repeat</keyword>